<evidence type="ECO:0000313" key="4">
    <source>
        <dbReference type="EMBL" id="CAK9098408.1"/>
    </source>
</evidence>
<keyword evidence="3" id="KW-0472">Membrane</keyword>
<feature type="transmembrane region" description="Helical" evidence="3">
    <location>
        <begin position="297"/>
        <end position="319"/>
    </location>
</feature>
<evidence type="ECO:0000313" key="5">
    <source>
        <dbReference type="Proteomes" id="UP001642484"/>
    </source>
</evidence>
<comment type="caution">
    <text evidence="4">The sequence shown here is derived from an EMBL/GenBank/DDBJ whole genome shotgun (WGS) entry which is preliminary data.</text>
</comment>
<gene>
    <name evidence="4" type="ORF">CCMP2556_LOCUS46631</name>
</gene>
<sequence>MSASKLEKKIWNLEIRLREEFQQELEAVFAKIDDLERRLESPQPLGVSPGPAATVPGVPDAAMSPSWANPAAAGAPAPAPPSKRRSRFSVHAVVPVEGEGARADVDDGRPERWIPLEPVAFLESTWNLVLVLGYTESGWLDVLIAGLMLVISAGLQITFSMILLTEDFLGQPFTSQIAAATAWRQKVAHDYKHMDLAQTSLVSRVCNQADGLIISNDQASLIGQINAYMGFDTGDFEPTRLRLGVLLCMLCILLWCLYLCNEFRMICISLEAMLQVPRGRRTKVEHGRFITISYQRFAMYCFMRLTRATIVGLLLYAGIVWLANTTSITDLMLNAVALGAILEVDEMFFAALMPKKIQIKIQDLEAIKITYSQRRSQVESVLLVIFMTGLMIWPWQALVEPLGEAMKLVKTEYCGYNQDFVVGLNENLGVPVGLHTYSFEEASKNVSLIENSVSQYLMQADTSTSDHIRFAFSARDFETKRTETVLATATSFLMCGNLDKWYIDGAENPLKETYAPFWWSLAAGFGLPDSSSCANMSSYCESDEGQLLRLLCPETCSCDKPLTSPWYKVANQGCPLKCEPPREEAVKALPCQDASDAIDWVGFWEDYPGIMASYLTLEDASSDPNVTKIVNMMVQNNSCALLSELGFEPLTSGDWCTGKDLLWAPLAHICPVACGCAEETAMWEKPSYCPTACTCQDASKLDGNFLGPEHEDDNITTCAQAAQLGLCADPNVERACSLSCDACDGPPLKRSATTQAGSTGGPRVSRAGGFGPPAVDPIATWHSPRGGVPGGSSLLRRTRLTTERGCQAARREPEIWGGLWPQKCSTLFLFMKFS</sequence>
<protein>
    <submittedName>
        <fullName evidence="4">Uncharacterized protein</fullName>
    </submittedName>
</protein>
<organism evidence="4 5">
    <name type="scientific">Durusdinium trenchii</name>
    <dbReference type="NCBI Taxonomy" id="1381693"/>
    <lineage>
        <taxon>Eukaryota</taxon>
        <taxon>Sar</taxon>
        <taxon>Alveolata</taxon>
        <taxon>Dinophyceae</taxon>
        <taxon>Suessiales</taxon>
        <taxon>Symbiodiniaceae</taxon>
        <taxon>Durusdinium</taxon>
    </lineage>
</organism>
<keyword evidence="3" id="KW-0812">Transmembrane</keyword>
<evidence type="ECO:0000256" key="3">
    <source>
        <dbReference type="SAM" id="Phobius"/>
    </source>
</evidence>
<keyword evidence="3" id="KW-1133">Transmembrane helix</keyword>
<feature type="region of interest" description="Disordered" evidence="2">
    <location>
        <begin position="41"/>
        <end position="86"/>
    </location>
</feature>
<feature type="transmembrane region" description="Helical" evidence="3">
    <location>
        <begin position="241"/>
        <end position="260"/>
    </location>
</feature>
<name>A0ABP0RF89_9DINO</name>
<dbReference type="Proteomes" id="UP001642484">
    <property type="component" value="Unassembled WGS sequence"/>
</dbReference>
<dbReference type="EMBL" id="CAXAMN010025806">
    <property type="protein sequence ID" value="CAK9098408.1"/>
    <property type="molecule type" value="Genomic_DNA"/>
</dbReference>
<feature type="transmembrane region" description="Helical" evidence="3">
    <location>
        <begin position="331"/>
        <end position="352"/>
    </location>
</feature>
<accession>A0ABP0RF89</accession>
<evidence type="ECO:0000256" key="1">
    <source>
        <dbReference type="SAM" id="Coils"/>
    </source>
</evidence>
<keyword evidence="1" id="KW-0175">Coiled coil</keyword>
<proteinExistence type="predicted"/>
<feature type="coiled-coil region" evidence="1">
    <location>
        <begin position="3"/>
        <end position="38"/>
    </location>
</feature>
<evidence type="ECO:0000256" key="2">
    <source>
        <dbReference type="SAM" id="MobiDB-lite"/>
    </source>
</evidence>
<reference evidence="4 5" key="1">
    <citation type="submission" date="2024-02" db="EMBL/GenBank/DDBJ databases">
        <authorList>
            <person name="Chen Y."/>
            <person name="Shah S."/>
            <person name="Dougan E. K."/>
            <person name="Thang M."/>
            <person name="Chan C."/>
        </authorList>
    </citation>
    <scope>NUCLEOTIDE SEQUENCE [LARGE SCALE GENOMIC DNA]</scope>
</reference>
<feature type="compositionally biased region" description="Low complexity" evidence="2">
    <location>
        <begin position="64"/>
        <end position="76"/>
    </location>
</feature>
<feature type="transmembrane region" description="Helical" evidence="3">
    <location>
        <begin position="142"/>
        <end position="164"/>
    </location>
</feature>
<keyword evidence="5" id="KW-1185">Reference proteome</keyword>
<feature type="transmembrane region" description="Helical" evidence="3">
    <location>
        <begin position="378"/>
        <end position="395"/>
    </location>
</feature>